<sequence length="281" mass="32199">MNFLSKSVLAFLVCLSGALIVLFVKLERNFRAQQTMHATLTGKLDDIKNVFESGRQPSPDLPESHLYGLDISHWDGDIVNEIPALDHISFLICKATQGKSGVDPDFADNWTMIRQKGALRGAYHFYLYADNPVEQAIHFCNTVGPLEQNDIPLVLDVEELSLPREGVNKHKLQEDVDQFLTEVERRIKRKPIIYMDYAFANKYFDDERYAAYPLWLAEYSGSIRPQIPDAWKKAGCMIWQKSDKYNVNSVSTDFDVFEGVEADILNPKSENRTETRLLQYP</sequence>
<keyword evidence="3" id="KW-0326">Glycosidase</keyword>
<evidence type="ECO:0008006" key="6">
    <source>
        <dbReference type="Google" id="ProtNLM"/>
    </source>
</evidence>
<evidence type="ECO:0000256" key="2">
    <source>
        <dbReference type="ARBA" id="ARBA00022801"/>
    </source>
</evidence>
<dbReference type="EMBL" id="BAABEZ010000024">
    <property type="protein sequence ID" value="GAA4457979.1"/>
    <property type="molecule type" value="Genomic_DNA"/>
</dbReference>
<gene>
    <name evidence="4" type="ORF">GCM10023092_25520</name>
</gene>
<dbReference type="InterPro" id="IPR018077">
    <property type="entry name" value="Glyco_hydro_fam25_subgr"/>
</dbReference>
<evidence type="ECO:0000313" key="4">
    <source>
        <dbReference type="EMBL" id="GAA4457979.1"/>
    </source>
</evidence>
<dbReference type="InterPro" id="IPR017853">
    <property type="entry name" value="GH"/>
</dbReference>
<evidence type="ECO:0000313" key="5">
    <source>
        <dbReference type="Proteomes" id="UP001501410"/>
    </source>
</evidence>
<dbReference type="SMART" id="SM00641">
    <property type="entry name" value="Glyco_25"/>
    <property type="match status" value="1"/>
</dbReference>
<reference evidence="5" key="1">
    <citation type="journal article" date="2019" name="Int. J. Syst. Evol. Microbiol.">
        <title>The Global Catalogue of Microorganisms (GCM) 10K type strain sequencing project: providing services to taxonomists for standard genome sequencing and annotation.</title>
        <authorList>
            <consortium name="The Broad Institute Genomics Platform"/>
            <consortium name="The Broad Institute Genome Sequencing Center for Infectious Disease"/>
            <person name="Wu L."/>
            <person name="Ma J."/>
        </authorList>
    </citation>
    <scope>NUCLEOTIDE SEQUENCE [LARGE SCALE GENOMIC DNA]</scope>
    <source>
        <strain evidence="5">JCM 31921</strain>
    </source>
</reference>
<dbReference type="InterPro" id="IPR002053">
    <property type="entry name" value="Glyco_hydro_25"/>
</dbReference>
<dbReference type="Gene3D" id="3.20.20.80">
    <property type="entry name" value="Glycosidases"/>
    <property type="match status" value="1"/>
</dbReference>
<comment type="caution">
    <text evidence="4">The sequence shown here is derived from an EMBL/GenBank/DDBJ whole genome shotgun (WGS) entry which is preliminary data.</text>
</comment>
<dbReference type="Pfam" id="PF01183">
    <property type="entry name" value="Glyco_hydro_25"/>
    <property type="match status" value="1"/>
</dbReference>
<evidence type="ECO:0000256" key="1">
    <source>
        <dbReference type="ARBA" id="ARBA00010646"/>
    </source>
</evidence>
<dbReference type="PANTHER" id="PTHR34135:SF2">
    <property type="entry name" value="LYSOZYME"/>
    <property type="match status" value="1"/>
</dbReference>
<comment type="similarity">
    <text evidence="1">Belongs to the glycosyl hydrolase 25 family.</text>
</comment>
<organism evidence="4 5">
    <name type="scientific">Rurimicrobium arvi</name>
    <dbReference type="NCBI Taxonomy" id="2049916"/>
    <lineage>
        <taxon>Bacteria</taxon>
        <taxon>Pseudomonadati</taxon>
        <taxon>Bacteroidota</taxon>
        <taxon>Chitinophagia</taxon>
        <taxon>Chitinophagales</taxon>
        <taxon>Chitinophagaceae</taxon>
        <taxon>Rurimicrobium</taxon>
    </lineage>
</organism>
<dbReference type="PROSITE" id="PS51904">
    <property type="entry name" value="GLYCOSYL_HYDROL_F25_2"/>
    <property type="match status" value="1"/>
</dbReference>
<proteinExistence type="inferred from homology"/>
<dbReference type="RefSeq" id="WP_344827847.1">
    <property type="nucleotide sequence ID" value="NZ_BAABEZ010000024.1"/>
</dbReference>
<protein>
    <recommendedName>
        <fullName evidence="6">Lysozyme</fullName>
    </recommendedName>
</protein>
<accession>A0ABP8MXX0</accession>
<dbReference type="SUPFAM" id="SSF51445">
    <property type="entry name" value="(Trans)glycosidases"/>
    <property type="match status" value="1"/>
</dbReference>
<keyword evidence="2" id="KW-0378">Hydrolase</keyword>
<keyword evidence="5" id="KW-1185">Reference proteome</keyword>
<evidence type="ECO:0000256" key="3">
    <source>
        <dbReference type="ARBA" id="ARBA00023295"/>
    </source>
</evidence>
<name>A0ABP8MXX0_9BACT</name>
<dbReference type="PANTHER" id="PTHR34135">
    <property type="entry name" value="LYSOZYME"/>
    <property type="match status" value="1"/>
</dbReference>
<dbReference type="Proteomes" id="UP001501410">
    <property type="component" value="Unassembled WGS sequence"/>
</dbReference>